<dbReference type="OrthoDB" id="16281at2759"/>
<feature type="repeat" description="RCC1" evidence="1">
    <location>
        <begin position="4"/>
        <end position="64"/>
    </location>
</feature>
<dbReference type="PROSITE" id="PS00626">
    <property type="entry name" value="RCC1_2"/>
    <property type="match status" value="1"/>
</dbReference>
<dbReference type="WBParaSite" id="GPUH_0002660401-mRNA-1">
    <property type="protein sequence ID" value="GPUH_0002660401-mRNA-1"/>
    <property type="gene ID" value="GPUH_0002660401"/>
</dbReference>
<dbReference type="Proteomes" id="UP000271098">
    <property type="component" value="Unassembled WGS sequence"/>
</dbReference>
<organism evidence="4">
    <name type="scientific">Gongylonema pulchrum</name>
    <dbReference type="NCBI Taxonomy" id="637853"/>
    <lineage>
        <taxon>Eukaryota</taxon>
        <taxon>Metazoa</taxon>
        <taxon>Ecdysozoa</taxon>
        <taxon>Nematoda</taxon>
        <taxon>Chromadorea</taxon>
        <taxon>Rhabditida</taxon>
        <taxon>Spirurina</taxon>
        <taxon>Spiruromorpha</taxon>
        <taxon>Spiruroidea</taxon>
        <taxon>Gongylonematidae</taxon>
        <taxon>Gongylonema</taxon>
    </lineage>
</organism>
<protein>
    <submittedName>
        <fullName evidence="4">Regulator of chromosome condensation (RCC1) repeat-containing protein</fullName>
    </submittedName>
</protein>
<reference evidence="2 3" key="2">
    <citation type="submission" date="2018-11" db="EMBL/GenBank/DDBJ databases">
        <authorList>
            <consortium name="Pathogen Informatics"/>
        </authorList>
    </citation>
    <scope>NUCLEOTIDE SEQUENCE [LARGE SCALE GENOMIC DNA]</scope>
</reference>
<dbReference type="InterPro" id="IPR009091">
    <property type="entry name" value="RCC1/BLIP-II"/>
</dbReference>
<dbReference type="Gene3D" id="2.130.10.30">
    <property type="entry name" value="Regulator of chromosome condensation 1/beta-lactamase-inhibitor protein II"/>
    <property type="match status" value="1"/>
</dbReference>
<dbReference type="EMBL" id="UYRT01111946">
    <property type="protein sequence ID" value="VDN45746.1"/>
    <property type="molecule type" value="Genomic_DNA"/>
</dbReference>
<dbReference type="AlphaFoldDB" id="A0A183F033"/>
<gene>
    <name evidence="2" type="ORF">GPUH_LOCUS26576</name>
</gene>
<reference evidence="4" key="1">
    <citation type="submission" date="2016-06" db="UniProtKB">
        <authorList>
            <consortium name="WormBaseParasite"/>
        </authorList>
    </citation>
    <scope>IDENTIFICATION</scope>
</reference>
<accession>A0A183F033</accession>
<dbReference type="InterPro" id="IPR000408">
    <property type="entry name" value="Reg_chr_condens"/>
</dbReference>
<name>A0A183F033_9BILA</name>
<evidence type="ECO:0000256" key="1">
    <source>
        <dbReference type="PROSITE-ProRule" id="PRU00235"/>
    </source>
</evidence>
<keyword evidence="3" id="KW-1185">Reference proteome</keyword>
<dbReference type="PROSITE" id="PS50012">
    <property type="entry name" value="RCC1_3"/>
    <property type="match status" value="1"/>
</dbReference>
<dbReference type="Pfam" id="PF00415">
    <property type="entry name" value="RCC1"/>
    <property type="match status" value="1"/>
</dbReference>
<evidence type="ECO:0000313" key="2">
    <source>
        <dbReference type="EMBL" id="VDN45746.1"/>
    </source>
</evidence>
<evidence type="ECO:0000313" key="3">
    <source>
        <dbReference type="Proteomes" id="UP000271098"/>
    </source>
</evidence>
<evidence type="ECO:0000313" key="4">
    <source>
        <dbReference type="WBParaSite" id="GPUH_0002660401-mRNA-1"/>
    </source>
</evidence>
<proteinExistence type="predicted"/>
<dbReference type="SUPFAM" id="SSF50985">
    <property type="entry name" value="RCC1/BLIP-II"/>
    <property type="match status" value="1"/>
</dbReference>
<sequence>MARRELYAFGCDSDGQLGSEPSTGDNSGCVRLPQFVYGSPTGPYGVTVKAVACGEKHTLFLADDGKVRHILHLKYLLWSVSSAMKKLSFSALHRVVVAD</sequence>